<organism evidence="2 3">
    <name type="scientific">Paenalkalicoccus suaedae</name>
    <dbReference type="NCBI Taxonomy" id="2592382"/>
    <lineage>
        <taxon>Bacteria</taxon>
        <taxon>Bacillati</taxon>
        <taxon>Bacillota</taxon>
        <taxon>Bacilli</taxon>
        <taxon>Bacillales</taxon>
        <taxon>Bacillaceae</taxon>
        <taxon>Paenalkalicoccus</taxon>
    </lineage>
</organism>
<proteinExistence type="predicted"/>
<dbReference type="EMBL" id="CP041372">
    <property type="protein sequence ID" value="QKS69988.1"/>
    <property type="molecule type" value="Genomic_DNA"/>
</dbReference>
<evidence type="ECO:0000313" key="3">
    <source>
        <dbReference type="Proteomes" id="UP000318138"/>
    </source>
</evidence>
<accession>A0A859FB14</accession>
<sequence length="325" mass="38008">MTKHIARYVPPLRLHIAEALHVRLPQEFQPELKKSLLSARAGVRGERSIEYYLEDYTVNEHIYLRDVRLPYGTHHFQLDGLILTTNFILVTEVKQYAGTVTYDPDLQQITRLYDNELATYEDPLQQVKRAVRKLTTWLNLHGFPPIHIEPCVIFSNNSTPIELANSRASTLPYICRPGGLHDRLHDLFAQHRNPWGTMADVRALYEHLVQHHVYELPSYSDNTAYAPYIKSGVRCPACKKLMSYSRPHWVCRCGRRDRSAYRQALYDYALLKQSTISTREFLEFAHLSSRYLSQLMLNEVNLPHLGDRYHRRYDLSPFFRGEIIP</sequence>
<dbReference type="KEGG" id="psua:FLK61_24755"/>
<name>A0A859FB14_9BACI</name>
<keyword evidence="3" id="KW-1185">Reference proteome</keyword>
<reference evidence="3" key="1">
    <citation type="submission" date="2019-07" db="EMBL/GenBank/DDBJ databases">
        <title>Bacillus alkalisoli sp. nov. isolated from saline soil.</title>
        <authorList>
            <person name="Sun J.-Q."/>
            <person name="Xu L."/>
        </authorList>
    </citation>
    <scope>NUCLEOTIDE SEQUENCE [LARGE SCALE GENOMIC DNA]</scope>
    <source>
        <strain evidence="3">M4U3P1</strain>
    </source>
</reference>
<dbReference type="RefSeq" id="WP_176008032.1">
    <property type="nucleotide sequence ID" value="NZ_CP041372.2"/>
</dbReference>
<protein>
    <submittedName>
        <fullName evidence="2">NERD domain-containing protein</fullName>
    </submittedName>
</protein>
<evidence type="ECO:0000313" key="2">
    <source>
        <dbReference type="EMBL" id="QKS69988.1"/>
    </source>
</evidence>
<dbReference type="Proteomes" id="UP000318138">
    <property type="component" value="Chromosome"/>
</dbReference>
<feature type="domain" description="NERD" evidence="1">
    <location>
        <begin position="41"/>
        <end position="157"/>
    </location>
</feature>
<dbReference type="PROSITE" id="PS50965">
    <property type="entry name" value="NERD"/>
    <property type="match status" value="1"/>
</dbReference>
<evidence type="ECO:0000259" key="1">
    <source>
        <dbReference type="PROSITE" id="PS50965"/>
    </source>
</evidence>
<gene>
    <name evidence="2" type="ORF">FLK61_24755</name>
</gene>
<dbReference type="AlphaFoldDB" id="A0A859FB14"/>
<dbReference type="InterPro" id="IPR011528">
    <property type="entry name" value="NERD"/>
</dbReference>
<dbReference type="Pfam" id="PF08378">
    <property type="entry name" value="NERD"/>
    <property type="match status" value="1"/>
</dbReference>